<comment type="subcellular location">
    <subcellularLocation>
        <location evidence="9">Cytoplasm</location>
    </subcellularLocation>
</comment>
<dbReference type="InterPro" id="IPR036695">
    <property type="entry name" value="Arg-tRNA-synth_N_sf"/>
</dbReference>
<dbReference type="CDD" id="cd07956">
    <property type="entry name" value="Anticodon_Ia_Arg"/>
    <property type="match status" value="1"/>
</dbReference>
<dbReference type="PRINTS" id="PR01038">
    <property type="entry name" value="TRNASYNTHARG"/>
</dbReference>
<accession>A0ABV2ZUN9</accession>
<keyword evidence="7 9" id="KW-0030">Aminoacyl-tRNA synthetase</keyword>
<dbReference type="HAMAP" id="MF_00123">
    <property type="entry name" value="Arg_tRNA_synth"/>
    <property type="match status" value="1"/>
</dbReference>
<evidence type="ECO:0000256" key="3">
    <source>
        <dbReference type="ARBA" id="ARBA00022598"/>
    </source>
</evidence>
<dbReference type="InterPro" id="IPR035684">
    <property type="entry name" value="ArgRS_core"/>
</dbReference>
<dbReference type="Pfam" id="PF05746">
    <property type="entry name" value="DALR_1"/>
    <property type="match status" value="1"/>
</dbReference>
<keyword evidence="14" id="KW-1185">Reference proteome</keyword>
<evidence type="ECO:0000256" key="9">
    <source>
        <dbReference type="HAMAP-Rule" id="MF_00123"/>
    </source>
</evidence>
<feature type="domain" description="Arginyl tRNA synthetase N-terminal" evidence="12">
    <location>
        <begin position="9"/>
        <end position="89"/>
    </location>
</feature>
<evidence type="ECO:0000256" key="8">
    <source>
        <dbReference type="ARBA" id="ARBA00049339"/>
    </source>
</evidence>
<keyword evidence="5 9" id="KW-0067">ATP-binding</keyword>
<evidence type="ECO:0000256" key="6">
    <source>
        <dbReference type="ARBA" id="ARBA00022917"/>
    </source>
</evidence>
<dbReference type="PANTHER" id="PTHR11956">
    <property type="entry name" value="ARGINYL-TRNA SYNTHETASE"/>
    <property type="match status" value="1"/>
</dbReference>
<dbReference type="Gene3D" id="3.30.1360.70">
    <property type="entry name" value="Arginyl tRNA synthetase N-terminal domain"/>
    <property type="match status" value="1"/>
</dbReference>
<name>A0ABV2ZUN9_9ACTN</name>
<dbReference type="SMART" id="SM01016">
    <property type="entry name" value="Arg_tRNA_synt_N"/>
    <property type="match status" value="1"/>
</dbReference>
<dbReference type="Proteomes" id="UP001550739">
    <property type="component" value="Unassembled WGS sequence"/>
</dbReference>
<keyword evidence="4 9" id="KW-0547">Nucleotide-binding</keyword>
<comment type="catalytic activity">
    <reaction evidence="8 9">
        <text>tRNA(Arg) + L-arginine + ATP = L-arginyl-tRNA(Arg) + AMP + diphosphate</text>
        <dbReference type="Rhea" id="RHEA:20301"/>
        <dbReference type="Rhea" id="RHEA-COMP:9658"/>
        <dbReference type="Rhea" id="RHEA-COMP:9673"/>
        <dbReference type="ChEBI" id="CHEBI:30616"/>
        <dbReference type="ChEBI" id="CHEBI:32682"/>
        <dbReference type="ChEBI" id="CHEBI:33019"/>
        <dbReference type="ChEBI" id="CHEBI:78442"/>
        <dbReference type="ChEBI" id="CHEBI:78513"/>
        <dbReference type="ChEBI" id="CHEBI:456215"/>
        <dbReference type="EC" id="6.1.1.19"/>
    </reaction>
</comment>
<dbReference type="SUPFAM" id="SSF55190">
    <property type="entry name" value="Arginyl-tRNA synthetase (ArgRS), N-terminal 'additional' domain"/>
    <property type="match status" value="1"/>
</dbReference>
<evidence type="ECO:0000259" key="12">
    <source>
        <dbReference type="SMART" id="SM01016"/>
    </source>
</evidence>
<reference evidence="13 14" key="1">
    <citation type="submission" date="2024-06" db="EMBL/GenBank/DDBJ databases">
        <title>The Natural Products Discovery Center: Release of the First 8490 Sequenced Strains for Exploring Actinobacteria Biosynthetic Diversity.</title>
        <authorList>
            <person name="Kalkreuter E."/>
            <person name="Kautsar S.A."/>
            <person name="Yang D."/>
            <person name="Bader C.D."/>
            <person name="Teijaro C.N."/>
            <person name="Fluegel L."/>
            <person name="Davis C.M."/>
            <person name="Simpson J.R."/>
            <person name="Lauterbach L."/>
            <person name="Steele A.D."/>
            <person name="Gui C."/>
            <person name="Meng S."/>
            <person name="Li G."/>
            <person name="Viehrig K."/>
            <person name="Ye F."/>
            <person name="Su P."/>
            <person name="Kiefer A.F."/>
            <person name="Nichols A."/>
            <person name="Cepeda A.J."/>
            <person name="Yan W."/>
            <person name="Fan B."/>
            <person name="Jiang Y."/>
            <person name="Adhikari A."/>
            <person name="Zheng C.-J."/>
            <person name="Schuster L."/>
            <person name="Cowan T.M."/>
            <person name="Smanski M.J."/>
            <person name="Chevrette M.G."/>
            <person name="De Carvalho L.P.S."/>
            <person name="Shen B."/>
        </authorList>
    </citation>
    <scope>NUCLEOTIDE SEQUENCE [LARGE SCALE GENOMIC DNA]</scope>
    <source>
        <strain evidence="13 14">NPDC033843</strain>
    </source>
</reference>
<evidence type="ECO:0000256" key="7">
    <source>
        <dbReference type="ARBA" id="ARBA00023146"/>
    </source>
</evidence>
<evidence type="ECO:0000256" key="4">
    <source>
        <dbReference type="ARBA" id="ARBA00022741"/>
    </source>
</evidence>
<evidence type="ECO:0000313" key="13">
    <source>
        <dbReference type="EMBL" id="MEU3786281.1"/>
    </source>
</evidence>
<keyword evidence="2 9" id="KW-0963">Cytoplasm</keyword>
<evidence type="ECO:0000259" key="11">
    <source>
        <dbReference type="SMART" id="SM00836"/>
    </source>
</evidence>
<dbReference type="EC" id="6.1.1.19" evidence="9"/>
<protein>
    <recommendedName>
        <fullName evidence="9">Arginine--tRNA ligase</fullName>
        <ecNumber evidence="9">6.1.1.19</ecNumber>
    </recommendedName>
    <alternativeName>
        <fullName evidence="9">Arginyl-tRNA synthetase</fullName>
        <shortName evidence="9">ArgRS</shortName>
    </alternativeName>
</protein>
<proteinExistence type="inferred from homology"/>
<dbReference type="Gene3D" id="1.10.730.10">
    <property type="entry name" value="Isoleucyl-tRNA Synthetase, Domain 1"/>
    <property type="match status" value="1"/>
</dbReference>
<feature type="domain" description="DALR anticodon binding" evidence="11">
    <location>
        <begin position="473"/>
        <end position="589"/>
    </location>
</feature>
<evidence type="ECO:0000313" key="14">
    <source>
        <dbReference type="Proteomes" id="UP001550739"/>
    </source>
</evidence>
<dbReference type="GO" id="GO:0004814">
    <property type="term" value="F:arginine-tRNA ligase activity"/>
    <property type="evidence" value="ECO:0007669"/>
    <property type="project" value="UniProtKB-EC"/>
</dbReference>
<dbReference type="InterPro" id="IPR008909">
    <property type="entry name" value="DALR_anticod-bd"/>
</dbReference>
<dbReference type="InterPro" id="IPR009080">
    <property type="entry name" value="tRNAsynth_Ia_anticodon-bd"/>
</dbReference>
<dbReference type="Pfam" id="PF03485">
    <property type="entry name" value="Arg_tRNA_synt_N"/>
    <property type="match status" value="1"/>
</dbReference>
<comment type="subunit">
    <text evidence="9">Monomer.</text>
</comment>
<organism evidence="13 14">
    <name type="scientific">Streptomyces sp. 900129855</name>
    <dbReference type="NCBI Taxonomy" id="3155129"/>
    <lineage>
        <taxon>Bacteria</taxon>
        <taxon>Bacillati</taxon>
        <taxon>Actinomycetota</taxon>
        <taxon>Actinomycetes</taxon>
        <taxon>Kitasatosporales</taxon>
        <taxon>Streptomycetaceae</taxon>
        <taxon>Streptomyces</taxon>
    </lineage>
</organism>
<dbReference type="InterPro" id="IPR014729">
    <property type="entry name" value="Rossmann-like_a/b/a_fold"/>
</dbReference>
<dbReference type="CDD" id="cd00671">
    <property type="entry name" value="ArgRS_core"/>
    <property type="match status" value="1"/>
</dbReference>
<evidence type="ECO:0000256" key="10">
    <source>
        <dbReference type="RuleBase" id="RU363038"/>
    </source>
</evidence>
<dbReference type="RefSeq" id="WP_361708216.1">
    <property type="nucleotide sequence ID" value="NZ_JBEZVE010000027.1"/>
</dbReference>
<dbReference type="Gene3D" id="3.40.50.620">
    <property type="entry name" value="HUPs"/>
    <property type="match status" value="1"/>
</dbReference>
<gene>
    <name evidence="9 13" type="primary">argS</name>
    <name evidence="13" type="ORF">AB0E89_38060</name>
</gene>
<dbReference type="PROSITE" id="PS00178">
    <property type="entry name" value="AA_TRNA_LIGASE_I"/>
    <property type="match status" value="1"/>
</dbReference>
<evidence type="ECO:0000256" key="5">
    <source>
        <dbReference type="ARBA" id="ARBA00022840"/>
    </source>
</evidence>
<comment type="caution">
    <text evidence="13">The sequence shown here is derived from an EMBL/GenBank/DDBJ whole genome shotgun (WGS) entry which is preliminary data.</text>
</comment>
<keyword evidence="3 9" id="KW-0436">Ligase</keyword>
<dbReference type="NCBIfam" id="TIGR00456">
    <property type="entry name" value="argS"/>
    <property type="match status" value="1"/>
</dbReference>
<dbReference type="SUPFAM" id="SSF52374">
    <property type="entry name" value="Nucleotidylyl transferase"/>
    <property type="match status" value="1"/>
</dbReference>
<comment type="similarity">
    <text evidence="1 9 10">Belongs to the class-I aminoacyl-tRNA synthetase family.</text>
</comment>
<dbReference type="InterPro" id="IPR001278">
    <property type="entry name" value="Arg-tRNA-ligase"/>
</dbReference>
<dbReference type="InterPro" id="IPR005148">
    <property type="entry name" value="Arg-tRNA-synth_N"/>
</dbReference>
<evidence type="ECO:0000256" key="1">
    <source>
        <dbReference type="ARBA" id="ARBA00005594"/>
    </source>
</evidence>
<sequence>MAPVTSLTASVHQRLATALTAALPEAGAADPLLRRSDRADFQANGILALAKKAKANPRELATQVVAQVVTGDVIKEIEVSGPGFLNVTITDRAITENLAARYADADRLGVPQAEHPGTTVIDYAQPNVAKEMHVGHLRSAVIGDAVVQILEFTGETVVRRHHIGDWGTQFGMLIQYLDEHPHELDHKESQVSGEEAMSNLDRLYKTARKLFDSDEEFKTRARRRVVDLQAGDPHTLAIWQKFVDESKIYFFSVFEKLDMEVRDPDIVGESGYNDMLAETCRLLEESGVAVRSEGALCVFFEDVKGPDGNPVPLIVQKSDGGYGYAATDLSAIRDRVFNIKADTLLYVVDARQSLHFKMVFETARRAGWLNEDVKAHQLAFGTVLGKDGKPFKTREGETVKLVDLLDEAVDRATAVVGEKREKVGLTDEEVVENGRYVGIGAVKYADLSTSAVRDYKFDLDQMVSLNGDTSVYLQYAYARIQSILRKAGEARPAAHPELELAPAERALGLHLDQFGELLAEVAAEYAPHKLAAYLYQLASHLTTFYDQCHVLSPDNAPEVVENRLFLVDLTGRTLHLGMALLGIRTPEKL</sequence>
<keyword evidence="6 9" id="KW-0648">Protein biosynthesis</keyword>
<dbReference type="SMART" id="SM00836">
    <property type="entry name" value="DALR_1"/>
    <property type="match status" value="1"/>
</dbReference>
<dbReference type="Pfam" id="PF00750">
    <property type="entry name" value="tRNA-synt_1d"/>
    <property type="match status" value="1"/>
</dbReference>
<feature type="short sequence motif" description="'HIGH' region" evidence="9">
    <location>
        <begin position="126"/>
        <end position="136"/>
    </location>
</feature>
<dbReference type="PANTHER" id="PTHR11956:SF5">
    <property type="entry name" value="ARGININE--TRNA LIGASE, CYTOPLASMIC"/>
    <property type="match status" value="1"/>
</dbReference>
<evidence type="ECO:0000256" key="2">
    <source>
        <dbReference type="ARBA" id="ARBA00022490"/>
    </source>
</evidence>
<dbReference type="EMBL" id="JBEZVE010000027">
    <property type="protein sequence ID" value="MEU3786281.1"/>
    <property type="molecule type" value="Genomic_DNA"/>
</dbReference>
<dbReference type="SUPFAM" id="SSF47323">
    <property type="entry name" value="Anticodon-binding domain of a subclass of class I aminoacyl-tRNA synthetases"/>
    <property type="match status" value="1"/>
</dbReference>
<dbReference type="InterPro" id="IPR001412">
    <property type="entry name" value="aa-tRNA-synth_I_CS"/>
</dbReference>